<keyword evidence="2" id="KW-1185">Reference proteome</keyword>
<gene>
    <name evidence="1" type="ORF">H5410_039744</name>
</gene>
<comment type="caution">
    <text evidence="1">The sequence shown here is derived from an EMBL/GenBank/DDBJ whole genome shotgun (WGS) entry which is preliminary data.</text>
</comment>
<reference evidence="1 2" key="1">
    <citation type="submission" date="2020-09" db="EMBL/GenBank/DDBJ databases">
        <title>De no assembly of potato wild relative species, Solanum commersonii.</title>
        <authorList>
            <person name="Cho K."/>
        </authorList>
    </citation>
    <scope>NUCLEOTIDE SEQUENCE [LARGE SCALE GENOMIC DNA]</scope>
    <source>
        <strain evidence="1">LZ3.2</strain>
        <tissue evidence="1">Leaf</tissue>
    </source>
</reference>
<dbReference type="Proteomes" id="UP000824120">
    <property type="component" value="Chromosome 8"/>
</dbReference>
<organism evidence="1 2">
    <name type="scientific">Solanum commersonii</name>
    <name type="common">Commerson's wild potato</name>
    <name type="synonym">Commerson's nightshade</name>
    <dbReference type="NCBI Taxonomy" id="4109"/>
    <lineage>
        <taxon>Eukaryota</taxon>
        <taxon>Viridiplantae</taxon>
        <taxon>Streptophyta</taxon>
        <taxon>Embryophyta</taxon>
        <taxon>Tracheophyta</taxon>
        <taxon>Spermatophyta</taxon>
        <taxon>Magnoliopsida</taxon>
        <taxon>eudicotyledons</taxon>
        <taxon>Gunneridae</taxon>
        <taxon>Pentapetalae</taxon>
        <taxon>asterids</taxon>
        <taxon>lamiids</taxon>
        <taxon>Solanales</taxon>
        <taxon>Solanaceae</taxon>
        <taxon>Solanoideae</taxon>
        <taxon>Solaneae</taxon>
        <taxon>Solanum</taxon>
    </lineage>
</organism>
<protein>
    <submittedName>
        <fullName evidence="1">Uncharacterized protein</fullName>
    </submittedName>
</protein>
<evidence type="ECO:0000313" key="1">
    <source>
        <dbReference type="EMBL" id="KAG5589230.1"/>
    </source>
</evidence>
<evidence type="ECO:0000313" key="2">
    <source>
        <dbReference type="Proteomes" id="UP000824120"/>
    </source>
</evidence>
<sequence>MGKGERWGSRTNGVTGIGTSTGVIKGNALRLSAQTRGDRPCRYMDLASPPWVMNSRYSDIYFARTKNPNPSPDDFRFVYPWL</sequence>
<proteinExistence type="predicted"/>
<name>A0A9J5XQH7_SOLCO</name>
<dbReference type="EMBL" id="JACXVP010000008">
    <property type="protein sequence ID" value="KAG5589230.1"/>
    <property type="molecule type" value="Genomic_DNA"/>
</dbReference>
<dbReference type="AlphaFoldDB" id="A0A9J5XQH7"/>
<dbReference type="OrthoDB" id="843380at2759"/>
<accession>A0A9J5XQH7</accession>